<organism evidence="2 3">
    <name type="scientific">Stereocaulon virgatum</name>
    <dbReference type="NCBI Taxonomy" id="373712"/>
    <lineage>
        <taxon>Eukaryota</taxon>
        <taxon>Fungi</taxon>
        <taxon>Dikarya</taxon>
        <taxon>Ascomycota</taxon>
        <taxon>Pezizomycotina</taxon>
        <taxon>Lecanoromycetes</taxon>
        <taxon>OSLEUM clade</taxon>
        <taxon>Lecanoromycetidae</taxon>
        <taxon>Lecanorales</taxon>
        <taxon>Lecanorineae</taxon>
        <taxon>Stereocaulaceae</taxon>
        <taxon>Stereocaulon</taxon>
    </lineage>
</organism>
<name>A0ABR3ZSU0_9LECA</name>
<evidence type="ECO:0000313" key="2">
    <source>
        <dbReference type="EMBL" id="KAL2036442.1"/>
    </source>
</evidence>
<reference evidence="2 3" key="1">
    <citation type="submission" date="2024-09" db="EMBL/GenBank/DDBJ databases">
        <title>Rethinking Asexuality: The Enigmatic Case of Functional Sexual Genes in Lepraria (Stereocaulaceae).</title>
        <authorList>
            <person name="Doellman M."/>
            <person name="Sun Y."/>
            <person name="Barcenas-Pena A."/>
            <person name="Lumbsch H.T."/>
            <person name="Grewe F."/>
        </authorList>
    </citation>
    <scope>NUCLEOTIDE SEQUENCE [LARGE SCALE GENOMIC DNA]</scope>
    <source>
        <strain evidence="2 3">Mercado 3170</strain>
    </source>
</reference>
<comment type="caution">
    <text evidence="2">The sequence shown here is derived from an EMBL/GenBank/DDBJ whole genome shotgun (WGS) entry which is preliminary data.</text>
</comment>
<evidence type="ECO:0000313" key="3">
    <source>
        <dbReference type="Proteomes" id="UP001590950"/>
    </source>
</evidence>
<gene>
    <name evidence="2" type="ORF">N7G274_010843</name>
</gene>
<keyword evidence="1" id="KW-0812">Transmembrane</keyword>
<accession>A0ABR3ZSU0</accession>
<protein>
    <submittedName>
        <fullName evidence="2">Uncharacterized protein</fullName>
    </submittedName>
</protein>
<dbReference type="EMBL" id="JBEFKJ010000086">
    <property type="protein sequence ID" value="KAL2036442.1"/>
    <property type="molecule type" value="Genomic_DNA"/>
</dbReference>
<keyword evidence="1" id="KW-0472">Membrane</keyword>
<evidence type="ECO:0000256" key="1">
    <source>
        <dbReference type="SAM" id="Phobius"/>
    </source>
</evidence>
<sequence>MVMNHRSCRYSDIINYLIVLAVVIVFIYVTAGLVFEEMRRVDNELRDQEEGNVTNEIQHRLLHRHAGTRYGAIEIEVTE</sequence>
<feature type="transmembrane region" description="Helical" evidence="1">
    <location>
        <begin position="13"/>
        <end position="35"/>
    </location>
</feature>
<proteinExistence type="predicted"/>
<dbReference type="Proteomes" id="UP001590950">
    <property type="component" value="Unassembled WGS sequence"/>
</dbReference>
<keyword evidence="3" id="KW-1185">Reference proteome</keyword>
<keyword evidence="1" id="KW-1133">Transmembrane helix</keyword>